<evidence type="ECO:0000313" key="2">
    <source>
        <dbReference type="Proteomes" id="UP001194580"/>
    </source>
</evidence>
<reference evidence="1" key="1">
    <citation type="journal article" date="2020" name="Fungal Divers.">
        <title>Resolving the Mortierellaceae phylogeny through synthesis of multi-gene phylogenetics and phylogenomics.</title>
        <authorList>
            <person name="Vandepol N."/>
            <person name="Liber J."/>
            <person name="Desiro A."/>
            <person name="Na H."/>
            <person name="Kennedy M."/>
            <person name="Barry K."/>
            <person name="Grigoriev I.V."/>
            <person name="Miller A.N."/>
            <person name="O'Donnell K."/>
            <person name="Stajich J.E."/>
            <person name="Bonito G."/>
        </authorList>
    </citation>
    <scope>NUCLEOTIDE SEQUENCE</scope>
    <source>
        <strain evidence="1">NRRL 28262</strain>
    </source>
</reference>
<organism evidence="1 2">
    <name type="scientific">Linnemannia exigua</name>
    <dbReference type="NCBI Taxonomy" id="604196"/>
    <lineage>
        <taxon>Eukaryota</taxon>
        <taxon>Fungi</taxon>
        <taxon>Fungi incertae sedis</taxon>
        <taxon>Mucoromycota</taxon>
        <taxon>Mortierellomycotina</taxon>
        <taxon>Mortierellomycetes</taxon>
        <taxon>Mortierellales</taxon>
        <taxon>Mortierellaceae</taxon>
        <taxon>Linnemannia</taxon>
    </lineage>
</organism>
<accession>A0AAD4GZY0</accession>
<gene>
    <name evidence="1" type="ORF">BGZ95_008634</name>
</gene>
<sequence>MTESTLARTRKRHYKGPQAQWIRHCSKHSIDPFNPKAVELLNFLAEGIEAKQWSSGTVNNYRSA</sequence>
<keyword evidence="2" id="KW-1185">Reference proteome</keyword>
<comment type="caution">
    <text evidence="1">The sequence shown here is derived from an EMBL/GenBank/DDBJ whole genome shotgun (WGS) entry which is preliminary data.</text>
</comment>
<dbReference type="EMBL" id="JAAAIL010004632">
    <property type="protein sequence ID" value="KAG0247514.1"/>
    <property type="molecule type" value="Genomic_DNA"/>
</dbReference>
<protein>
    <submittedName>
        <fullName evidence="1">Uncharacterized protein</fullName>
    </submittedName>
</protein>
<name>A0AAD4GZY0_9FUNG</name>
<dbReference type="AlphaFoldDB" id="A0AAD4GZY0"/>
<evidence type="ECO:0000313" key="1">
    <source>
        <dbReference type="EMBL" id="KAG0247514.1"/>
    </source>
</evidence>
<proteinExistence type="predicted"/>
<dbReference type="Proteomes" id="UP001194580">
    <property type="component" value="Unassembled WGS sequence"/>
</dbReference>
<feature type="non-terminal residue" evidence="1">
    <location>
        <position position="64"/>
    </location>
</feature>